<feature type="region of interest" description="Disordered" evidence="1">
    <location>
        <begin position="197"/>
        <end position="236"/>
    </location>
</feature>
<organism evidence="2 3">
    <name type="scientific">Stegodyphus mimosarum</name>
    <name type="common">African social velvet spider</name>
    <dbReference type="NCBI Taxonomy" id="407821"/>
    <lineage>
        <taxon>Eukaryota</taxon>
        <taxon>Metazoa</taxon>
        <taxon>Ecdysozoa</taxon>
        <taxon>Arthropoda</taxon>
        <taxon>Chelicerata</taxon>
        <taxon>Arachnida</taxon>
        <taxon>Araneae</taxon>
        <taxon>Araneomorphae</taxon>
        <taxon>Entelegynae</taxon>
        <taxon>Eresoidea</taxon>
        <taxon>Eresidae</taxon>
        <taxon>Stegodyphus</taxon>
    </lineage>
</organism>
<dbReference type="EMBL" id="KL819334">
    <property type="protein sequence ID" value="KFM83376.1"/>
    <property type="molecule type" value="Genomic_DNA"/>
</dbReference>
<evidence type="ECO:0000256" key="1">
    <source>
        <dbReference type="SAM" id="MobiDB-lite"/>
    </source>
</evidence>
<reference evidence="2 3" key="1">
    <citation type="submission" date="2013-11" db="EMBL/GenBank/DDBJ databases">
        <title>Genome sequencing of Stegodyphus mimosarum.</title>
        <authorList>
            <person name="Bechsgaard J."/>
        </authorList>
    </citation>
    <scope>NUCLEOTIDE SEQUENCE [LARGE SCALE GENOMIC DNA]</scope>
</reference>
<evidence type="ECO:0000313" key="2">
    <source>
        <dbReference type="EMBL" id="KFM83376.1"/>
    </source>
</evidence>
<sequence length="236" mass="28066">MARKVALIPEELVSSYHLHKPEIRIEDDIETLLERNKLPDDMKVKLLSQLITRYQKTIHTPADPVRVSITNEEILDKKENNKRHLKEDYDNDSRVKDIMVSSPHQYSKYIPLIVEKLKTRQYYWNQKGEFTHDGIPVRDSRIVDFFSYMFRNTKSQTEPEHFSEFLKAIKEINIPLSWIGNRKLVSKLRETKSELTREKSRSEEILSEPESRKLKREKSRSHSSLLGPYSRAWKTR</sequence>
<dbReference type="Proteomes" id="UP000054359">
    <property type="component" value="Unassembled WGS sequence"/>
</dbReference>
<keyword evidence="3" id="KW-1185">Reference proteome</keyword>
<accession>A0A087V187</accession>
<dbReference type="OrthoDB" id="6436098at2759"/>
<feature type="compositionally biased region" description="Basic and acidic residues" evidence="1">
    <location>
        <begin position="197"/>
        <end position="212"/>
    </location>
</feature>
<name>A0A087V187_STEMI</name>
<evidence type="ECO:0000313" key="3">
    <source>
        <dbReference type="Proteomes" id="UP000054359"/>
    </source>
</evidence>
<feature type="non-terminal residue" evidence="2">
    <location>
        <position position="236"/>
    </location>
</feature>
<proteinExistence type="predicted"/>
<gene>
    <name evidence="2" type="ORF">X975_12831</name>
</gene>
<protein>
    <submittedName>
        <fullName evidence="2">Uncharacterized protein</fullName>
    </submittedName>
</protein>
<dbReference type="AlphaFoldDB" id="A0A087V187"/>